<comment type="caution">
    <text evidence="3">The sequence shown here is derived from an EMBL/GenBank/DDBJ whole genome shotgun (WGS) entry which is preliminary data.</text>
</comment>
<organism evidence="3 4">
    <name type="scientific">Aquimarina mytili</name>
    <dbReference type="NCBI Taxonomy" id="874423"/>
    <lineage>
        <taxon>Bacteria</taxon>
        <taxon>Pseudomonadati</taxon>
        <taxon>Bacteroidota</taxon>
        <taxon>Flavobacteriia</taxon>
        <taxon>Flavobacteriales</taxon>
        <taxon>Flavobacteriaceae</taxon>
        <taxon>Aquimarina</taxon>
    </lineage>
</organism>
<feature type="domain" description="2TM" evidence="2">
    <location>
        <begin position="13"/>
        <end position="113"/>
    </location>
</feature>
<dbReference type="RefSeq" id="WP_201920446.1">
    <property type="nucleotide sequence ID" value="NZ_BAABAX010000003.1"/>
</dbReference>
<name>A0A936ZY07_9FLAO</name>
<dbReference type="InterPro" id="IPR025698">
    <property type="entry name" value="2TM_dom"/>
</dbReference>
<gene>
    <name evidence="3" type="ORF">JJQ60_12710</name>
</gene>
<keyword evidence="1" id="KW-0812">Transmembrane</keyword>
<protein>
    <submittedName>
        <fullName evidence="3">2TM domain-containing protein</fullName>
    </submittedName>
</protein>
<proteinExistence type="predicted"/>
<sequence length="118" mass="14234">MTNDTSKQERYYKAKKRVEKEKGFYGHLTVYIVINMAIVIIHRLVYLNIDKINPNHDFTQWLNWNLLLTPVLWGIGLLIHGLCVFKKDFHLLKRFKHSVFSKEWEENKIKELIDKDDF</sequence>
<dbReference type="EMBL" id="JAERQJ010000004">
    <property type="protein sequence ID" value="MBL0684381.1"/>
    <property type="molecule type" value="Genomic_DNA"/>
</dbReference>
<reference evidence="3" key="1">
    <citation type="submission" date="2021-01" db="EMBL/GenBank/DDBJ databases">
        <authorList>
            <person name="Zhong Y.L."/>
        </authorList>
    </citation>
    <scope>NUCLEOTIDE SEQUENCE</scope>
    <source>
        <strain evidence="3">KCTC 23302</strain>
    </source>
</reference>
<accession>A0A936ZY07</accession>
<evidence type="ECO:0000259" key="2">
    <source>
        <dbReference type="Pfam" id="PF13239"/>
    </source>
</evidence>
<feature type="transmembrane region" description="Helical" evidence="1">
    <location>
        <begin position="24"/>
        <end position="46"/>
    </location>
</feature>
<feature type="transmembrane region" description="Helical" evidence="1">
    <location>
        <begin position="66"/>
        <end position="85"/>
    </location>
</feature>
<keyword evidence="1" id="KW-1133">Transmembrane helix</keyword>
<keyword evidence="1" id="KW-0472">Membrane</keyword>
<evidence type="ECO:0000256" key="1">
    <source>
        <dbReference type="SAM" id="Phobius"/>
    </source>
</evidence>
<evidence type="ECO:0000313" key="3">
    <source>
        <dbReference type="EMBL" id="MBL0684381.1"/>
    </source>
</evidence>
<dbReference type="Proteomes" id="UP000651057">
    <property type="component" value="Unassembled WGS sequence"/>
</dbReference>
<dbReference type="Pfam" id="PF13239">
    <property type="entry name" value="2TM"/>
    <property type="match status" value="1"/>
</dbReference>
<evidence type="ECO:0000313" key="4">
    <source>
        <dbReference type="Proteomes" id="UP000651057"/>
    </source>
</evidence>
<keyword evidence="4" id="KW-1185">Reference proteome</keyword>
<dbReference type="AlphaFoldDB" id="A0A936ZY07"/>